<feature type="domain" description="Pectinesterase inhibitor" evidence="5">
    <location>
        <begin position="31"/>
        <end position="177"/>
    </location>
</feature>
<evidence type="ECO:0000256" key="3">
    <source>
        <dbReference type="ARBA" id="ARBA00038471"/>
    </source>
</evidence>
<evidence type="ECO:0000313" key="6">
    <source>
        <dbReference type="EMBL" id="GER40985.1"/>
    </source>
</evidence>
<comment type="caution">
    <text evidence="6">The sequence shown here is derived from an EMBL/GenBank/DDBJ whole genome shotgun (WGS) entry which is preliminary data.</text>
</comment>
<feature type="chain" id="PRO_5022711730" evidence="4">
    <location>
        <begin position="22"/>
        <end position="184"/>
    </location>
</feature>
<evidence type="ECO:0000256" key="2">
    <source>
        <dbReference type="ARBA" id="ARBA00023157"/>
    </source>
</evidence>
<dbReference type="EMBL" id="BKCP01006049">
    <property type="protein sequence ID" value="GER40985.1"/>
    <property type="molecule type" value="Genomic_DNA"/>
</dbReference>
<dbReference type="AlphaFoldDB" id="A0A5A7Q6U3"/>
<keyword evidence="7" id="KW-1185">Reference proteome</keyword>
<protein>
    <submittedName>
        <fullName evidence="6">Invertase inhibitor</fullName>
    </submittedName>
</protein>
<sequence>MANFHTSFLSILIVIITISSASISSSTCHKLNDNEIKHLCSKTSNLLNCYKLIKTDNRTTNHGSNGLANYLIEMATQKAKKIQAELNSFANKATQHSELRKKYSLVSKKYSEIIRNLEAAKKDIKSHAYKNLYGPVKSAYEETVKSVKLLGGFMDHRAHLQKQNKDLEFVLSIAKAVGDGLNKK</sequence>
<dbReference type="Gene3D" id="1.20.140.40">
    <property type="entry name" value="Invertase/pectin methylesterase inhibitor family protein"/>
    <property type="match status" value="1"/>
</dbReference>
<dbReference type="InterPro" id="IPR035513">
    <property type="entry name" value="Invertase/methylesterase_inhib"/>
</dbReference>
<evidence type="ECO:0000256" key="4">
    <source>
        <dbReference type="SAM" id="SignalP"/>
    </source>
</evidence>
<dbReference type="NCBIfam" id="TIGR01614">
    <property type="entry name" value="PME_inhib"/>
    <property type="match status" value="1"/>
</dbReference>
<evidence type="ECO:0000313" key="7">
    <source>
        <dbReference type="Proteomes" id="UP000325081"/>
    </source>
</evidence>
<keyword evidence="2" id="KW-1015">Disulfide bond</keyword>
<dbReference type="InterPro" id="IPR052421">
    <property type="entry name" value="PCW_Enzyme_Inhibitor"/>
</dbReference>
<accession>A0A5A7Q6U3</accession>
<dbReference type="PANTHER" id="PTHR36710">
    <property type="entry name" value="PECTINESTERASE INHIBITOR-LIKE"/>
    <property type="match status" value="1"/>
</dbReference>
<evidence type="ECO:0000259" key="5">
    <source>
        <dbReference type="SMART" id="SM00856"/>
    </source>
</evidence>
<feature type="signal peptide" evidence="4">
    <location>
        <begin position="1"/>
        <end position="21"/>
    </location>
</feature>
<keyword evidence="1 4" id="KW-0732">Signal</keyword>
<comment type="similarity">
    <text evidence="3">Belongs to the PMEI family.</text>
</comment>
<proteinExistence type="inferred from homology"/>
<evidence type="ECO:0000256" key="1">
    <source>
        <dbReference type="ARBA" id="ARBA00022729"/>
    </source>
</evidence>
<dbReference type="OrthoDB" id="764172at2759"/>
<organism evidence="6 7">
    <name type="scientific">Striga asiatica</name>
    <name type="common">Asiatic witchweed</name>
    <name type="synonym">Buchnera asiatica</name>
    <dbReference type="NCBI Taxonomy" id="4170"/>
    <lineage>
        <taxon>Eukaryota</taxon>
        <taxon>Viridiplantae</taxon>
        <taxon>Streptophyta</taxon>
        <taxon>Embryophyta</taxon>
        <taxon>Tracheophyta</taxon>
        <taxon>Spermatophyta</taxon>
        <taxon>Magnoliopsida</taxon>
        <taxon>eudicotyledons</taxon>
        <taxon>Gunneridae</taxon>
        <taxon>Pentapetalae</taxon>
        <taxon>asterids</taxon>
        <taxon>lamiids</taxon>
        <taxon>Lamiales</taxon>
        <taxon>Orobanchaceae</taxon>
        <taxon>Buchnereae</taxon>
        <taxon>Striga</taxon>
    </lineage>
</organism>
<name>A0A5A7Q6U3_STRAF</name>
<dbReference type="InterPro" id="IPR006501">
    <property type="entry name" value="Pectinesterase_inhib_dom"/>
</dbReference>
<dbReference type="PANTHER" id="PTHR36710:SF8">
    <property type="entry name" value="PECTINESTERASE INHIBITOR-LIKE"/>
    <property type="match status" value="1"/>
</dbReference>
<reference evidence="7" key="1">
    <citation type="journal article" date="2019" name="Curr. Biol.">
        <title>Genome Sequence of Striga asiatica Provides Insight into the Evolution of Plant Parasitism.</title>
        <authorList>
            <person name="Yoshida S."/>
            <person name="Kim S."/>
            <person name="Wafula E.K."/>
            <person name="Tanskanen J."/>
            <person name="Kim Y.M."/>
            <person name="Honaas L."/>
            <person name="Yang Z."/>
            <person name="Spallek T."/>
            <person name="Conn C.E."/>
            <person name="Ichihashi Y."/>
            <person name="Cheong K."/>
            <person name="Cui S."/>
            <person name="Der J.P."/>
            <person name="Gundlach H."/>
            <person name="Jiao Y."/>
            <person name="Hori C."/>
            <person name="Ishida J.K."/>
            <person name="Kasahara H."/>
            <person name="Kiba T."/>
            <person name="Kim M.S."/>
            <person name="Koo N."/>
            <person name="Laohavisit A."/>
            <person name="Lee Y.H."/>
            <person name="Lumba S."/>
            <person name="McCourt P."/>
            <person name="Mortimer J.C."/>
            <person name="Mutuku J.M."/>
            <person name="Nomura T."/>
            <person name="Sasaki-Sekimoto Y."/>
            <person name="Seto Y."/>
            <person name="Wang Y."/>
            <person name="Wakatake T."/>
            <person name="Sakakibara H."/>
            <person name="Demura T."/>
            <person name="Yamaguchi S."/>
            <person name="Yoneyama K."/>
            <person name="Manabe R.I."/>
            <person name="Nelson D.C."/>
            <person name="Schulman A.H."/>
            <person name="Timko M.P."/>
            <person name="dePamphilis C.W."/>
            <person name="Choi D."/>
            <person name="Shirasu K."/>
        </authorList>
    </citation>
    <scope>NUCLEOTIDE SEQUENCE [LARGE SCALE GENOMIC DNA]</scope>
    <source>
        <strain evidence="7">cv. UVA1</strain>
    </source>
</reference>
<dbReference type="SMART" id="SM00856">
    <property type="entry name" value="PMEI"/>
    <property type="match status" value="1"/>
</dbReference>
<gene>
    <name evidence="6" type="ORF">STAS_17689</name>
</gene>
<dbReference type="Proteomes" id="UP000325081">
    <property type="component" value="Unassembled WGS sequence"/>
</dbReference>
<dbReference type="SUPFAM" id="SSF101148">
    <property type="entry name" value="Plant invertase/pectin methylesterase inhibitor"/>
    <property type="match status" value="1"/>
</dbReference>
<dbReference type="GO" id="GO:0004857">
    <property type="term" value="F:enzyme inhibitor activity"/>
    <property type="evidence" value="ECO:0007669"/>
    <property type="project" value="InterPro"/>
</dbReference>